<evidence type="ECO:0000256" key="3">
    <source>
        <dbReference type="ARBA" id="ARBA00022692"/>
    </source>
</evidence>
<feature type="transmembrane region" description="Helical" evidence="6">
    <location>
        <begin position="174"/>
        <end position="191"/>
    </location>
</feature>
<dbReference type="Pfam" id="PF09335">
    <property type="entry name" value="VTT_dom"/>
    <property type="match status" value="1"/>
</dbReference>
<dbReference type="AlphaFoldDB" id="A0A517MD53"/>
<evidence type="ECO:0000259" key="7">
    <source>
        <dbReference type="Pfam" id="PF09335"/>
    </source>
</evidence>
<evidence type="ECO:0000256" key="1">
    <source>
        <dbReference type="ARBA" id="ARBA00004651"/>
    </source>
</evidence>
<accession>A0A517MD53</accession>
<dbReference type="PANTHER" id="PTHR42709">
    <property type="entry name" value="ALKALINE PHOSPHATASE LIKE PROTEIN"/>
    <property type="match status" value="1"/>
</dbReference>
<name>A0A517MD53_9BACT</name>
<sequence>MMDEWIKNFLEQFGAAGVGALMLVENVFPPIPSEIVMPWAGYSVSQGGTSFLAVVASGSAGSFAGAMFWYYVGRWIGKEKLSGWIEKHGGWLTIAPRDLDRVDDWFNKWGAVTVLVCRMIPGLRTLISVPAGFAEMQLGRFSFFTAIGTVLWTTLLAGIGYWLGDNYAQLSGPLSWVSTAVILGMFTWWLWRLQKQWRHA</sequence>
<dbReference type="EMBL" id="CP036262">
    <property type="protein sequence ID" value="QDS92824.1"/>
    <property type="molecule type" value="Genomic_DNA"/>
</dbReference>
<dbReference type="KEGG" id="rml:FF011L_15730"/>
<keyword evidence="4 6" id="KW-1133">Transmembrane helix</keyword>
<feature type="transmembrane region" description="Helical" evidence="6">
    <location>
        <begin position="141"/>
        <end position="162"/>
    </location>
</feature>
<dbReference type="InterPro" id="IPR032816">
    <property type="entry name" value="VTT_dom"/>
</dbReference>
<keyword evidence="5 6" id="KW-0472">Membrane</keyword>
<comment type="subcellular location">
    <subcellularLocation>
        <location evidence="1">Cell membrane</location>
        <topology evidence="1">Multi-pass membrane protein</topology>
    </subcellularLocation>
</comment>
<protein>
    <submittedName>
        <fullName evidence="8">Inner membrane protein YghB</fullName>
    </submittedName>
</protein>
<dbReference type="PANTHER" id="PTHR42709:SF6">
    <property type="entry name" value="UNDECAPRENYL PHOSPHATE TRANSPORTER A"/>
    <property type="match status" value="1"/>
</dbReference>
<dbReference type="InterPro" id="IPR051311">
    <property type="entry name" value="DedA_domain"/>
</dbReference>
<keyword evidence="3 6" id="KW-0812">Transmembrane</keyword>
<evidence type="ECO:0000256" key="5">
    <source>
        <dbReference type="ARBA" id="ARBA00023136"/>
    </source>
</evidence>
<keyword evidence="2" id="KW-1003">Cell membrane</keyword>
<feature type="transmembrane region" description="Helical" evidence="6">
    <location>
        <begin position="12"/>
        <end position="31"/>
    </location>
</feature>
<gene>
    <name evidence="8" type="primary">yghB</name>
    <name evidence="8" type="ORF">FF011L_15730</name>
</gene>
<evidence type="ECO:0000313" key="9">
    <source>
        <dbReference type="Proteomes" id="UP000320672"/>
    </source>
</evidence>
<keyword evidence="9" id="KW-1185">Reference proteome</keyword>
<dbReference type="GO" id="GO:0005886">
    <property type="term" value="C:plasma membrane"/>
    <property type="evidence" value="ECO:0007669"/>
    <property type="project" value="UniProtKB-SubCell"/>
</dbReference>
<evidence type="ECO:0000313" key="8">
    <source>
        <dbReference type="EMBL" id="QDS92824.1"/>
    </source>
</evidence>
<evidence type="ECO:0000256" key="2">
    <source>
        <dbReference type="ARBA" id="ARBA00022475"/>
    </source>
</evidence>
<evidence type="ECO:0000256" key="4">
    <source>
        <dbReference type="ARBA" id="ARBA00022989"/>
    </source>
</evidence>
<reference evidence="8 9" key="1">
    <citation type="submission" date="2019-02" db="EMBL/GenBank/DDBJ databases">
        <title>Deep-cultivation of Planctomycetes and their phenomic and genomic characterization uncovers novel biology.</title>
        <authorList>
            <person name="Wiegand S."/>
            <person name="Jogler M."/>
            <person name="Boedeker C."/>
            <person name="Pinto D."/>
            <person name="Vollmers J."/>
            <person name="Rivas-Marin E."/>
            <person name="Kohn T."/>
            <person name="Peeters S.H."/>
            <person name="Heuer A."/>
            <person name="Rast P."/>
            <person name="Oberbeckmann S."/>
            <person name="Bunk B."/>
            <person name="Jeske O."/>
            <person name="Meyerdierks A."/>
            <person name="Storesund J.E."/>
            <person name="Kallscheuer N."/>
            <person name="Luecker S."/>
            <person name="Lage O.M."/>
            <person name="Pohl T."/>
            <person name="Merkel B.J."/>
            <person name="Hornburger P."/>
            <person name="Mueller R.-W."/>
            <person name="Bruemmer F."/>
            <person name="Labrenz M."/>
            <person name="Spormann A.M."/>
            <person name="Op den Camp H."/>
            <person name="Overmann J."/>
            <person name="Amann R."/>
            <person name="Jetten M.S.M."/>
            <person name="Mascher T."/>
            <person name="Medema M.H."/>
            <person name="Devos D.P."/>
            <person name="Kaster A.-K."/>
            <person name="Ovreas L."/>
            <person name="Rohde M."/>
            <person name="Galperin M.Y."/>
            <person name="Jogler C."/>
        </authorList>
    </citation>
    <scope>NUCLEOTIDE SEQUENCE [LARGE SCALE GENOMIC DNA]</scope>
    <source>
        <strain evidence="8 9">FF011L</strain>
    </source>
</reference>
<dbReference type="Proteomes" id="UP000320672">
    <property type="component" value="Chromosome"/>
</dbReference>
<organism evidence="8 9">
    <name type="scientific">Roseimaritima multifibrata</name>
    <dbReference type="NCBI Taxonomy" id="1930274"/>
    <lineage>
        <taxon>Bacteria</taxon>
        <taxon>Pseudomonadati</taxon>
        <taxon>Planctomycetota</taxon>
        <taxon>Planctomycetia</taxon>
        <taxon>Pirellulales</taxon>
        <taxon>Pirellulaceae</taxon>
        <taxon>Roseimaritima</taxon>
    </lineage>
</organism>
<evidence type="ECO:0000256" key="6">
    <source>
        <dbReference type="SAM" id="Phobius"/>
    </source>
</evidence>
<proteinExistence type="predicted"/>
<feature type="domain" description="VTT" evidence="7">
    <location>
        <begin position="31"/>
        <end position="161"/>
    </location>
</feature>
<feature type="transmembrane region" description="Helical" evidence="6">
    <location>
        <begin position="51"/>
        <end position="72"/>
    </location>
</feature>